<keyword evidence="2" id="KW-1185">Reference proteome</keyword>
<dbReference type="Proteomes" id="UP000268093">
    <property type="component" value="Unassembled WGS sequence"/>
</dbReference>
<protein>
    <submittedName>
        <fullName evidence="1">Uncharacterized protein</fullName>
    </submittedName>
</protein>
<evidence type="ECO:0000313" key="2">
    <source>
        <dbReference type="Proteomes" id="UP000268093"/>
    </source>
</evidence>
<dbReference type="OrthoDB" id="191139at2759"/>
<sequence>MKAYQINCSNIPSKHNLHTKGERVDAEGNYSATWKTVSLGTATRVWAVSVPELKGKSGAYLEDMSMSCPQTEHARDPNAAEKLWSVSEKVYVEGLQK</sequence>
<proteinExistence type="predicted"/>
<dbReference type="Gene3D" id="3.40.50.720">
    <property type="entry name" value="NAD(P)-binding Rossmann-like Domain"/>
    <property type="match status" value="1"/>
</dbReference>
<gene>
    <name evidence="1" type="ORF">BC936DRAFT_144567</name>
</gene>
<comment type="caution">
    <text evidence="1">The sequence shown here is derived from an EMBL/GenBank/DDBJ whole genome shotgun (WGS) entry which is preliminary data.</text>
</comment>
<dbReference type="AlphaFoldDB" id="A0A433DM30"/>
<evidence type="ECO:0000313" key="1">
    <source>
        <dbReference type="EMBL" id="RUP51913.1"/>
    </source>
</evidence>
<organism evidence="1 2">
    <name type="scientific">Jimgerdemannia flammicorona</name>
    <dbReference type="NCBI Taxonomy" id="994334"/>
    <lineage>
        <taxon>Eukaryota</taxon>
        <taxon>Fungi</taxon>
        <taxon>Fungi incertae sedis</taxon>
        <taxon>Mucoromycota</taxon>
        <taxon>Mucoromycotina</taxon>
        <taxon>Endogonomycetes</taxon>
        <taxon>Endogonales</taxon>
        <taxon>Endogonaceae</taxon>
        <taxon>Jimgerdemannia</taxon>
    </lineage>
</organism>
<accession>A0A433DM30</accession>
<name>A0A433DM30_9FUNG</name>
<reference evidence="1 2" key="1">
    <citation type="journal article" date="2018" name="New Phytol.">
        <title>Phylogenomics of Endogonaceae and evolution of mycorrhizas within Mucoromycota.</title>
        <authorList>
            <person name="Chang Y."/>
            <person name="Desiro A."/>
            <person name="Na H."/>
            <person name="Sandor L."/>
            <person name="Lipzen A."/>
            <person name="Clum A."/>
            <person name="Barry K."/>
            <person name="Grigoriev I.V."/>
            <person name="Martin F.M."/>
            <person name="Stajich J.E."/>
            <person name="Smith M.E."/>
            <person name="Bonito G."/>
            <person name="Spatafora J.W."/>
        </authorList>
    </citation>
    <scope>NUCLEOTIDE SEQUENCE [LARGE SCALE GENOMIC DNA]</scope>
    <source>
        <strain evidence="1 2">GMNB39</strain>
    </source>
</reference>
<dbReference type="EMBL" id="RBNI01000335">
    <property type="protein sequence ID" value="RUP51913.1"/>
    <property type="molecule type" value="Genomic_DNA"/>
</dbReference>